<dbReference type="AlphaFoldDB" id="A0A0T6B0I6"/>
<accession>A0A0T6B0I6</accession>
<feature type="non-terminal residue" evidence="1">
    <location>
        <position position="410"/>
    </location>
</feature>
<sequence length="410" mass="46878">MIKKKNWLKPGSVKLGHESKDFNISWSSSSSEVEHCDETSKHNKKSKFKSKIRDFNRACDLQQREVSPIRYDNADTMESPVMGRNINDLSPTFNEKSSDELNKSPVIGKNIKAKNWKKRKKNLVKSCEFRQYESIEVETENSDVFSISSYSSIGNPHSQDSFSISQLTTNTNFIGIKSKNEDCDVETEAISQSSNDIFSHDADPVNIDVISTQNKASDIQEVSISQYLSSQESQIAVKVSQSSIPHYLTKSDTSTTFTSLSTIATFSQSSIPHYLTKSDTSTTFTSLSTGTAFHCLKRPAKKRYKKDGLAKQLQKTLQSKRASVSIWKHEMYLNKDHCDEFLYLRVNKRFTEYRNIIFECYLVNDRTTSDVKCLVVLNNTFDESESYSQYLKIYEPYSVSNIIYLEESLR</sequence>
<evidence type="ECO:0000313" key="2">
    <source>
        <dbReference type="Proteomes" id="UP000051574"/>
    </source>
</evidence>
<dbReference type="EMBL" id="LJIG01016358">
    <property type="protein sequence ID" value="KRT80842.1"/>
    <property type="molecule type" value="Genomic_DNA"/>
</dbReference>
<comment type="caution">
    <text evidence="1">The sequence shown here is derived from an EMBL/GenBank/DDBJ whole genome shotgun (WGS) entry which is preliminary data.</text>
</comment>
<evidence type="ECO:0000313" key="1">
    <source>
        <dbReference type="EMBL" id="KRT80842.1"/>
    </source>
</evidence>
<dbReference type="Proteomes" id="UP000051574">
    <property type="component" value="Unassembled WGS sequence"/>
</dbReference>
<keyword evidence="2" id="KW-1185">Reference proteome</keyword>
<organism evidence="1 2">
    <name type="scientific">Oryctes borbonicus</name>
    <dbReference type="NCBI Taxonomy" id="1629725"/>
    <lineage>
        <taxon>Eukaryota</taxon>
        <taxon>Metazoa</taxon>
        <taxon>Ecdysozoa</taxon>
        <taxon>Arthropoda</taxon>
        <taxon>Hexapoda</taxon>
        <taxon>Insecta</taxon>
        <taxon>Pterygota</taxon>
        <taxon>Neoptera</taxon>
        <taxon>Endopterygota</taxon>
        <taxon>Coleoptera</taxon>
        <taxon>Polyphaga</taxon>
        <taxon>Scarabaeiformia</taxon>
        <taxon>Scarabaeidae</taxon>
        <taxon>Dynastinae</taxon>
        <taxon>Oryctes</taxon>
    </lineage>
</organism>
<reference evidence="1 2" key="1">
    <citation type="submission" date="2015-09" db="EMBL/GenBank/DDBJ databases">
        <title>Draft genome of the scarab beetle Oryctes borbonicus.</title>
        <authorList>
            <person name="Meyer J.M."/>
            <person name="Markov G.V."/>
            <person name="Baskaran P."/>
            <person name="Herrmann M."/>
            <person name="Sommer R.J."/>
            <person name="Roedelsperger C."/>
        </authorList>
    </citation>
    <scope>NUCLEOTIDE SEQUENCE [LARGE SCALE GENOMIC DNA]</scope>
    <source>
        <strain evidence="1">OB123</strain>
        <tissue evidence="1">Whole animal</tissue>
    </source>
</reference>
<protein>
    <submittedName>
        <fullName evidence="1">Uncharacterized protein</fullName>
    </submittedName>
</protein>
<gene>
    <name evidence="1" type="ORF">AMK59_5281</name>
</gene>
<proteinExistence type="predicted"/>
<name>A0A0T6B0I6_9SCAR</name>
<dbReference type="OrthoDB" id="6728082at2759"/>